<gene>
    <name evidence="4" type="ORF">DDE84_07630</name>
</gene>
<dbReference type="Gene3D" id="3.10.620.30">
    <property type="match status" value="1"/>
</dbReference>
<evidence type="ECO:0000259" key="3">
    <source>
        <dbReference type="SMART" id="SM00460"/>
    </source>
</evidence>
<dbReference type="Proteomes" id="UP000325415">
    <property type="component" value="Unassembled WGS sequence"/>
</dbReference>
<comment type="caution">
    <text evidence="4">The sequence shown here is derived from an EMBL/GenBank/DDBJ whole genome shotgun (WGS) entry which is preliminary data.</text>
</comment>
<dbReference type="InterPro" id="IPR021878">
    <property type="entry name" value="TgpA_N"/>
</dbReference>
<keyword evidence="5" id="KW-1185">Reference proteome</keyword>
<evidence type="ECO:0000313" key="5">
    <source>
        <dbReference type="Proteomes" id="UP000325415"/>
    </source>
</evidence>
<keyword evidence="2" id="KW-0812">Transmembrane</keyword>
<dbReference type="SUPFAM" id="SSF54001">
    <property type="entry name" value="Cysteine proteinases"/>
    <property type="match status" value="1"/>
</dbReference>
<dbReference type="OrthoDB" id="3651060at2"/>
<feature type="compositionally biased region" description="Polar residues" evidence="1">
    <location>
        <begin position="719"/>
        <end position="740"/>
    </location>
</feature>
<dbReference type="PANTHER" id="PTHR42736:SF1">
    <property type="entry name" value="PROTEIN-GLUTAMINE GAMMA-GLUTAMYLTRANSFERASE"/>
    <property type="match status" value="1"/>
</dbReference>
<reference evidence="4 5" key="1">
    <citation type="submission" date="2018-04" db="EMBL/GenBank/DDBJ databases">
        <authorList>
            <person name="Eckel V.P."/>
            <person name="Vogel R.F."/>
        </authorList>
    </citation>
    <scope>NUCLEOTIDE SEQUENCE [LARGE SCALE GENOMIC DNA]</scope>
    <source>
        <strain evidence="5">TMW 2.1764</strain>
    </source>
</reference>
<feature type="region of interest" description="Disordered" evidence="1">
    <location>
        <begin position="242"/>
        <end position="280"/>
    </location>
</feature>
<name>A0A5N6RZN6_9BIFI</name>
<feature type="transmembrane region" description="Helical" evidence="2">
    <location>
        <begin position="12"/>
        <end position="34"/>
    </location>
</feature>
<feature type="domain" description="Transglutaminase-like" evidence="3">
    <location>
        <begin position="395"/>
        <end position="467"/>
    </location>
</feature>
<dbReference type="InterPro" id="IPR038765">
    <property type="entry name" value="Papain-like_cys_pep_sf"/>
</dbReference>
<feature type="transmembrane region" description="Helical" evidence="2">
    <location>
        <begin position="99"/>
        <end position="119"/>
    </location>
</feature>
<dbReference type="Pfam" id="PF11992">
    <property type="entry name" value="TgpA_N"/>
    <property type="match status" value="1"/>
</dbReference>
<proteinExistence type="predicted"/>
<dbReference type="AlphaFoldDB" id="A0A5N6RZN6"/>
<protein>
    <submittedName>
        <fullName evidence="4">Transglutaminase domain-containing protein</fullName>
    </submittedName>
</protein>
<keyword evidence="2" id="KW-1133">Transmembrane helix</keyword>
<dbReference type="SMART" id="SM00460">
    <property type="entry name" value="TGc"/>
    <property type="match status" value="1"/>
</dbReference>
<keyword evidence="2" id="KW-0472">Membrane</keyword>
<accession>A0A5N6RZN6</accession>
<dbReference type="InterPro" id="IPR052901">
    <property type="entry name" value="Bact_TGase-like"/>
</dbReference>
<feature type="compositionally biased region" description="Basic and acidic residues" evidence="1">
    <location>
        <begin position="500"/>
        <end position="521"/>
    </location>
</feature>
<feature type="transmembrane region" description="Helical" evidence="2">
    <location>
        <begin position="70"/>
        <end position="87"/>
    </location>
</feature>
<sequence>MAQNIAAQSLMAQGLMALWTPMLWCAFLAAIAAVSFKRHRAALVCIPVGVNLAAAAYLGTSANGDHNPTVIVRGAAIAVILVLWLSWRNRTWASRDWPTIAISCLCASAIAATACLALPRERLIGRDHYEPPIDALNQTSPLSGMRWYITNHKDDVLLTVRGLAPHTPIRLAVMDRFDGNVWNLSDANATGSSSDFRLIGTTADDDQRQEPHFDATFLVKANLPDRWLPSAGAATNIIMRPDTPNAAVSHSPAVSHGSDGSHDSDSAHGPLGAGNDTQPAQSVYYNRSTHTALLPEPIRAGTRYTVSATASPNVSEARIDAAQTPETRHSLPQSEHVPDSVGAVARSMAGGGTGGKAAHALARGLHESGWFSHGLGGDYPSSAGHGSYRINQLLSGPAMVGDSEQYASAMALMARELGLRSRVVLGFAPTKSHPPSNREQSFTGNDIEAWVEVELSGLGWVAFHPTPEKTKIPNDDIMATPPDPQTLRRRPPPPLADPLYDDRPKHIDSATGGRDAERPKRDSALHAVQRIATRLALYSLPLWLALLLGMSLMQANARQLARLRRRGPPGRRVESAWESVCLMARRSGMQSARTQLACARPVCTRRMQAAAIAAGIPGIDKPLLMRLCEQADRATFSNQPTAEHTAQACWRDADRLRAAMLRQQPRLRRLHTRLAFRSTQPIRKYSQTRKYPQTQSALWRIRIRVYRHSALAEYKTHRSQSVGQDHTQGPQLNQTTAQGP</sequence>
<organism evidence="4 5">
    <name type="scientific">Bifidobacterium tibiigranuli</name>
    <dbReference type="NCBI Taxonomy" id="2172043"/>
    <lineage>
        <taxon>Bacteria</taxon>
        <taxon>Bacillati</taxon>
        <taxon>Actinomycetota</taxon>
        <taxon>Actinomycetes</taxon>
        <taxon>Bifidobacteriales</taxon>
        <taxon>Bifidobacteriaceae</taxon>
        <taxon>Bifidobacterium</taxon>
    </lineage>
</organism>
<evidence type="ECO:0000313" key="4">
    <source>
        <dbReference type="EMBL" id="KAE8127773.1"/>
    </source>
</evidence>
<dbReference type="RefSeq" id="WP_152581101.1">
    <property type="nucleotide sequence ID" value="NZ_QDAG01000007.1"/>
</dbReference>
<dbReference type="Pfam" id="PF01841">
    <property type="entry name" value="Transglut_core"/>
    <property type="match status" value="1"/>
</dbReference>
<evidence type="ECO:0000256" key="1">
    <source>
        <dbReference type="SAM" id="MobiDB-lite"/>
    </source>
</evidence>
<evidence type="ECO:0000256" key="2">
    <source>
        <dbReference type="SAM" id="Phobius"/>
    </source>
</evidence>
<feature type="transmembrane region" description="Helical" evidence="2">
    <location>
        <begin position="41"/>
        <end position="58"/>
    </location>
</feature>
<dbReference type="InterPro" id="IPR002931">
    <property type="entry name" value="Transglutaminase-like"/>
</dbReference>
<dbReference type="PANTHER" id="PTHR42736">
    <property type="entry name" value="PROTEIN-GLUTAMINE GAMMA-GLUTAMYLTRANSFERASE"/>
    <property type="match status" value="1"/>
</dbReference>
<dbReference type="EMBL" id="QDAG01000007">
    <property type="protein sequence ID" value="KAE8127773.1"/>
    <property type="molecule type" value="Genomic_DNA"/>
</dbReference>
<feature type="region of interest" description="Disordered" evidence="1">
    <location>
        <begin position="469"/>
        <end position="521"/>
    </location>
</feature>
<feature type="region of interest" description="Disordered" evidence="1">
    <location>
        <begin position="716"/>
        <end position="740"/>
    </location>
</feature>
<dbReference type="GeneID" id="99062945"/>